<dbReference type="AlphaFoldDB" id="A0A5N5WLF1"/>
<accession>A0A5N5WLF1</accession>
<evidence type="ECO:0000313" key="1">
    <source>
        <dbReference type="EMBL" id="KAB8069368.1"/>
    </source>
</evidence>
<proteinExistence type="predicted"/>
<protein>
    <submittedName>
        <fullName evidence="1">Uncharacterized protein</fullName>
    </submittedName>
</protein>
<dbReference type="OrthoDB" id="5431013at2759"/>
<evidence type="ECO:0000313" key="2">
    <source>
        <dbReference type="Proteomes" id="UP000326565"/>
    </source>
</evidence>
<gene>
    <name evidence="1" type="ORF">BDV29DRAFT_182867</name>
</gene>
<organism evidence="1 2">
    <name type="scientific">Aspergillus leporis</name>
    <dbReference type="NCBI Taxonomy" id="41062"/>
    <lineage>
        <taxon>Eukaryota</taxon>
        <taxon>Fungi</taxon>
        <taxon>Dikarya</taxon>
        <taxon>Ascomycota</taxon>
        <taxon>Pezizomycotina</taxon>
        <taxon>Eurotiomycetes</taxon>
        <taxon>Eurotiomycetidae</taxon>
        <taxon>Eurotiales</taxon>
        <taxon>Aspergillaceae</taxon>
        <taxon>Aspergillus</taxon>
        <taxon>Aspergillus subgen. Circumdati</taxon>
    </lineage>
</organism>
<dbReference type="EMBL" id="ML732344">
    <property type="protein sequence ID" value="KAB8069368.1"/>
    <property type="molecule type" value="Genomic_DNA"/>
</dbReference>
<keyword evidence="2" id="KW-1185">Reference proteome</keyword>
<name>A0A5N5WLF1_9EURO</name>
<sequence>MIDSRAESNIHNEQRALIQTLAEERRATDEQPSSATLEMTSATLLANPSMPSDDDLSPVDVLSAELEAYFSLVQRLISEIDACQSDLEQTQHCRIRNGVLKIHSEEIDQAEISHGQEVACFLSI</sequence>
<dbReference type="Proteomes" id="UP000326565">
    <property type="component" value="Unassembled WGS sequence"/>
</dbReference>
<reference evidence="1 2" key="1">
    <citation type="submission" date="2019-04" db="EMBL/GenBank/DDBJ databases">
        <title>Friends and foes A comparative genomics study of 23 Aspergillus species from section Flavi.</title>
        <authorList>
            <consortium name="DOE Joint Genome Institute"/>
            <person name="Kjaerbolling I."/>
            <person name="Vesth T."/>
            <person name="Frisvad J.C."/>
            <person name="Nybo J.L."/>
            <person name="Theobald S."/>
            <person name="Kildgaard S."/>
            <person name="Isbrandt T."/>
            <person name="Kuo A."/>
            <person name="Sato A."/>
            <person name="Lyhne E.K."/>
            <person name="Kogle M.E."/>
            <person name="Wiebenga A."/>
            <person name="Kun R.S."/>
            <person name="Lubbers R.J."/>
            <person name="Makela M.R."/>
            <person name="Barry K."/>
            <person name="Chovatia M."/>
            <person name="Clum A."/>
            <person name="Daum C."/>
            <person name="Haridas S."/>
            <person name="He G."/>
            <person name="LaButti K."/>
            <person name="Lipzen A."/>
            <person name="Mondo S."/>
            <person name="Riley R."/>
            <person name="Salamov A."/>
            <person name="Simmons B.A."/>
            <person name="Magnuson J.K."/>
            <person name="Henrissat B."/>
            <person name="Mortensen U.H."/>
            <person name="Larsen T.O."/>
            <person name="Devries R.P."/>
            <person name="Grigoriev I.V."/>
            <person name="Machida M."/>
            <person name="Baker S.E."/>
            <person name="Andersen M.R."/>
        </authorList>
    </citation>
    <scope>NUCLEOTIDE SEQUENCE [LARGE SCALE GENOMIC DNA]</scope>
    <source>
        <strain evidence="1 2">CBS 151.66</strain>
    </source>
</reference>